<evidence type="ECO:0000313" key="1">
    <source>
        <dbReference type="EMBL" id="CAD7452686.1"/>
    </source>
</evidence>
<protein>
    <submittedName>
        <fullName evidence="1">Uncharacterized protein</fullName>
    </submittedName>
</protein>
<organism evidence="1">
    <name type="scientific">Timema tahoe</name>
    <dbReference type="NCBI Taxonomy" id="61484"/>
    <lineage>
        <taxon>Eukaryota</taxon>
        <taxon>Metazoa</taxon>
        <taxon>Ecdysozoa</taxon>
        <taxon>Arthropoda</taxon>
        <taxon>Hexapoda</taxon>
        <taxon>Insecta</taxon>
        <taxon>Pterygota</taxon>
        <taxon>Neoptera</taxon>
        <taxon>Polyneoptera</taxon>
        <taxon>Phasmatodea</taxon>
        <taxon>Timematodea</taxon>
        <taxon>Timematoidea</taxon>
        <taxon>Timematidae</taxon>
        <taxon>Timema</taxon>
    </lineage>
</organism>
<name>A0A7R9FHT6_9NEOP</name>
<accession>A0A7R9FHT6</accession>
<proteinExistence type="predicted"/>
<dbReference type="EMBL" id="OE000155">
    <property type="protein sequence ID" value="CAD7452686.1"/>
    <property type="molecule type" value="Genomic_DNA"/>
</dbReference>
<gene>
    <name evidence="1" type="ORF">TTEB3V08_LOCUS860</name>
</gene>
<dbReference type="AlphaFoldDB" id="A0A7R9FHT6"/>
<reference evidence="1" key="1">
    <citation type="submission" date="2020-11" db="EMBL/GenBank/DDBJ databases">
        <authorList>
            <person name="Tran Van P."/>
        </authorList>
    </citation>
    <scope>NUCLEOTIDE SEQUENCE</scope>
</reference>
<sequence>MFVFNKGSSCEVRSAHHVSERYVLIYTPDCACIHQHMSVDDLRSVFQVDHHEKGIGKVEYKGSEPAFAWRESGKPFRNPPSPPVHPNEIRTSISPSSAGELNTTSALANYAIEAVIIPDPTYLAVLVSVPEYEVVHVHSLSKRSVPDWQLGEEGEEGSSRLLRLSAFGRDVRLTLHRSRGLFPTGVKVWTAEGNSSQPDTVHYKPLLEVEFRGSEPAFAWRDEIRTSISPSSVVWLNTTGALANYATEDDEEDIGELYQDQGNMAALVVHKDTTDGALLVSLFRPTLLSPPLCRGSSDQLCSVHRCVEALQTNSAQSNVVYCNDESVNRVVRMSCKDQRTQTPET</sequence>